<name>W6JWC2_9MICO</name>
<comment type="caution">
    <text evidence="8">The sequence shown here is derived from an EMBL/GenBank/DDBJ whole genome shotgun (WGS) entry which is preliminary data.</text>
</comment>
<proteinExistence type="predicted"/>
<dbReference type="PANTHER" id="PTHR48109">
    <property type="entry name" value="DIHYDROOROTATE DEHYDROGENASE (QUINONE), MITOCHONDRIAL-RELATED"/>
    <property type="match status" value="1"/>
</dbReference>
<gene>
    <name evidence="8" type="ORF">BN11_340014</name>
</gene>
<evidence type="ECO:0000259" key="7">
    <source>
        <dbReference type="Pfam" id="PF01180"/>
    </source>
</evidence>
<dbReference type="AlphaFoldDB" id="W6JWC2"/>
<dbReference type="InterPro" id="IPR005720">
    <property type="entry name" value="Dihydroorotate_DH_cat"/>
</dbReference>
<dbReference type="UniPathway" id="UPA00070"/>
<feature type="domain" description="Dihydroorotate dehydrogenase catalytic" evidence="7">
    <location>
        <begin position="84"/>
        <end position="290"/>
    </location>
</feature>
<keyword evidence="4" id="KW-0288">FMN</keyword>
<evidence type="ECO:0000313" key="9">
    <source>
        <dbReference type="Proteomes" id="UP000035763"/>
    </source>
</evidence>
<dbReference type="InterPro" id="IPR013785">
    <property type="entry name" value="Aldolase_TIM"/>
</dbReference>
<dbReference type="RefSeq" id="WP_048694600.1">
    <property type="nucleotide sequence ID" value="NZ_HG764815.1"/>
</dbReference>
<dbReference type="PANTHER" id="PTHR48109:SF3">
    <property type="entry name" value="SLL0744 PROTEIN"/>
    <property type="match status" value="1"/>
</dbReference>
<dbReference type="EC" id="1.3.98.1" evidence="8"/>
<evidence type="ECO:0000256" key="2">
    <source>
        <dbReference type="ARBA" id="ARBA00004725"/>
    </source>
</evidence>
<dbReference type="GO" id="GO:0044205">
    <property type="term" value="P:'de novo' UMP biosynthetic process"/>
    <property type="evidence" value="ECO:0007669"/>
    <property type="project" value="UniProtKB-UniPathway"/>
</dbReference>
<evidence type="ECO:0000313" key="8">
    <source>
        <dbReference type="EMBL" id="CCH73863.1"/>
    </source>
</evidence>
<dbReference type="EMBL" id="CAJA01000268">
    <property type="protein sequence ID" value="CCH73863.1"/>
    <property type="molecule type" value="Genomic_DNA"/>
</dbReference>
<dbReference type="Gene3D" id="3.20.20.70">
    <property type="entry name" value="Aldolase class I"/>
    <property type="match status" value="1"/>
</dbReference>
<accession>W6JWC2</accession>
<evidence type="ECO:0000256" key="1">
    <source>
        <dbReference type="ARBA" id="ARBA00001917"/>
    </source>
</evidence>
<reference evidence="8 9" key="1">
    <citation type="journal article" date="2013" name="ISME J.">
        <title>A metabolic model for members of the genus Tetrasphaera involved in enhanced biological phosphorus removal.</title>
        <authorList>
            <person name="Kristiansen R."/>
            <person name="Nguyen H.T.T."/>
            <person name="Saunders A.M."/>
            <person name="Nielsen J.L."/>
            <person name="Wimmer R."/>
            <person name="Le V.Q."/>
            <person name="McIlroy S.J."/>
            <person name="Petrovski S."/>
            <person name="Seviour R.J."/>
            <person name="Calteau A."/>
            <person name="Nielsen K.L."/>
            <person name="Nielsen P.H."/>
        </authorList>
    </citation>
    <scope>NUCLEOTIDE SEQUENCE [LARGE SCALE GENOMIC DNA]</scope>
    <source>
        <strain evidence="8 9">Ben110</strain>
    </source>
</reference>
<dbReference type="STRING" id="1193182.BN11_340014"/>
<comment type="pathway">
    <text evidence="2">Pyrimidine metabolism; UMP biosynthesis via de novo pathway.</text>
</comment>
<dbReference type="Pfam" id="PF01180">
    <property type="entry name" value="DHO_dh"/>
    <property type="match status" value="1"/>
</dbReference>
<dbReference type="SUPFAM" id="SSF51395">
    <property type="entry name" value="FMN-linked oxidoreductases"/>
    <property type="match status" value="1"/>
</dbReference>
<dbReference type="GO" id="GO:0005737">
    <property type="term" value="C:cytoplasm"/>
    <property type="evidence" value="ECO:0007669"/>
    <property type="project" value="InterPro"/>
</dbReference>
<evidence type="ECO:0000256" key="5">
    <source>
        <dbReference type="ARBA" id="ARBA00022975"/>
    </source>
</evidence>
<sequence>MDLHTSYLGLPLRSPLLASASPLSQTADGVRELADAGVGAVVLYSLFEEQIRLQELRDFEVSAMHEDSFGEATSYFPEVELGTDGATPYLKHLENCVAAVDIPVIASLNGSSLDGWSDMAKRMESAGAAAIEVNPYAVPGNLDVSSSGIEERHVEIVQTVKAAVGVPVAMKLSPFFSATGAMCRQLDEAGVDGLVLFNRFLQPDIDIETLEVHPAVSLSAPNEAGLARTWVAILRGRVQASLAATTGVETGADVAKYLLAGADVVMTASALLRHGPGYAAVLLAELAAWMERKQYATVDAFRGLLAVGTGVDASGYERAGYVAALTHAKETYGDFLIRD</sequence>
<evidence type="ECO:0000256" key="3">
    <source>
        <dbReference type="ARBA" id="ARBA00022630"/>
    </source>
</evidence>
<comment type="cofactor">
    <cofactor evidence="1">
        <name>FMN</name>
        <dbReference type="ChEBI" id="CHEBI:58210"/>
    </cofactor>
</comment>
<keyword evidence="9" id="KW-1185">Reference proteome</keyword>
<dbReference type="InterPro" id="IPR050074">
    <property type="entry name" value="DHO_dehydrogenase"/>
</dbReference>
<dbReference type="Proteomes" id="UP000035763">
    <property type="component" value="Unassembled WGS sequence"/>
</dbReference>
<dbReference type="GO" id="GO:1990663">
    <property type="term" value="F:dihydroorotate dehydrogenase (fumarate) activity"/>
    <property type="evidence" value="ECO:0007669"/>
    <property type="project" value="UniProtKB-EC"/>
</dbReference>
<dbReference type="PIRSF" id="PIRSF000164">
    <property type="entry name" value="DHO_oxidase"/>
    <property type="match status" value="1"/>
</dbReference>
<evidence type="ECO:0000256" key="6">
    <source>
        <dbReference type="ARBA" id="ARBA00023002"/>
    </source>
</evidence>
<keyword evidence="3" id="KW-0285">Flavoprotein</keyword>
<protein>
    <submittedName>
        <fullName evidence="8">Dihydroorotate dehydrogenase 2</fullName>
        <ecNumber evidence="8">1.3.98.1</ecNumber>
    </submittedName>
</protein>
<dbReference type="CDD" id="cd04739">
    <property type="entry name" value="DHOD_like"/>
    <property type="match status" value="1"/>
</dbReference>
<dbReference type="InterPro" id="IPR012135">
    <property type="entry name" value="Dihydroorotate_DH_1_2"/>
</dbReference>
<keyword evidence="5" id="KW-0665">Pyrimidine biosynthesis</keyword>
<organism evidence="8 9">
    <name type="scientific">Nostocoides australiense Ben110</name>
    <dbReference type="NCBI Taxonomy" id="1193182"/>
    <lineage>
        <taxon>Bacteria</taxon>
        <taxon>Bacillati</taxon>
        <taxon>Actinomycetota</taxon>
        <taxon>Actinomycetes</taxon>
        <taxon>Micrococcales</taxon>
        <taxon>Intrasporangiaceae</taxon>
        <taxon>Nostocoides</taxon>
    </lineage>
</organism>
<keyword evidence="6 8" id="KW-0560">Oxidoreductase</keyword>
<evidence type="ECO:0000256" key="4">
    <source>
        <dbReference type="ARBA" id="ARBA00022643"/>
    </source>
</evidence>
<dbReference type="NCBIfam" id="NF005741">
    <property type="entry name" value="PRK07565.1"/>
    <property type="match status" value="1"/>
</dbReference>
<dbReference type="GO" id="GO:0006207">
    <property type="term" value="P:'de novo' pyrimidine nucleobase biosynthetic process"/>
    <property type="evidence" value="ECO:0007669"/>
    <property type="project" value="TreeGrafter"/>
</dbReference>